<gene>
    <name evidence="2" type="ORF">ACFQKB_20890</name>
</gene>
<feature type="domain" description="Amine oxidase" evidence="1">
    <location>
        <begin position="10"/>
        <end position="268"/>
    </location>
</feature>
<dbReference type="PANTHER" id="PTHR42923">
    <property type="entry name" value="PROTOPORPHYRINOGEN OXIDASE"/>
    <property type="match status" value="1"/>
</dbReference>
<dbReference type="SUPFAM" id="SSF51905">
    <property type="entry name" value="FAD/NAD(P)-binding domain"/>
    <property type="match status" value="1"/>
</dbReference>
<evidence type="ECO:0000313" key="3">
    <source>
        <dbReference type="Proteomes" id="UP001596380"/>
    </source>
</evidence>
<feature type="domain" description="Amine oxidase" evidence="1">
    <location>
        <begin position="326"/>
        <end position="403"/>
    </location>
</feature>
<name>A0ABW2CM75_9ACTN</name>
<dbReference type="PANTHER" id="PTHR42923:SF17">
    <property type="entry name" value="AMINE OXIDASE DOMAIN-CONTAINING PROTEIN"/>
    <property type="match status" value="1"/>
</dbReference>
<accession>A0ABW2CM75</accession>
<dbReference type="Pfam" id="PF01593">
    <property type="entry name" value="Amino_oxidase"/>
    <property type="match status" value="2"/>
</dbReference>
<dbReference type="Gene3D" id="3.50.50.60">
    <property type="entry name" value="FAD/NAD(P)-binding domain"/>
    <property type="match status" value="2"/>
</dbReference>
<dbReference type="InterPro" id="IPR002937">
    <property type="entry name" value="Amino_oxidase"/>
</dbReference>
<dbReference type="Gene3D" id="3.90.660.20">
    <property type="entry name" value="Protoporphyrinogen oxidase, mitochondrial, domain 2"/>
    <property type="match status" value="1"/>
</dbReference>
<dbReference type="InterPro" id="IPR050464">
    <property type="entry name" value="Zeta_carotene_desat/Oxidored"/>
</dbReference>
<proteinExistence type="predicted"/>
<dbReference type="EMBL" id="JBHSXS010000012">
    <property type="protein sequence ID" value="MFC6882223.1"/>
    <property type="molecule type" value="Genomic_DNA"/>
</dbReference>
<organism evidence="2 3">
    <name type="scientific">Actinomadura yumaensis</name>
    <dbReference type="NCBI Taxonomy" id="111807"/>
    <lineage>
        <taxon>Bacteria</taxon>
        <taxon>Bacillati</taxon>
        <taxon>Actinomycetota</taxon>
        <taxon>Actinomycetes</taxon>
        <taxon>Streptosporangiales</taxon>
        <taxon>Thermomonosporaceae</taxon>
        <taxon>Actinomadura</taxon>
    </lineage>
</organism>
<evidence type="ECO:0000259" key="1">
    <source>
        <dbReference type="Pfam" id="PF01593"/>
    </source>
</evidence>
<reference evidence="3" key="1">
    <citation type="journal article" date="2019" name="Int. J. Syst. Evol. Microbiol.">
        <title>The Global Catalogue of Microorganisms (GCM) 10K type strain sequencing project: providing services to taxonomists for standard genome sequencing and annotation.</title>
        <authorList>
            <consortium name="The Broad Institute Genomics Platform"/>
            <consortium name="The Broad Institute Genome Sequencing Center for Infectious Disease"/>
            <person name="Wu L."/>
            <person name="Ma J."/>
        </authorList>
    </citation>
    <scope>NUCLEOTIDE SEQUENCE [LARGE SCALE GENOMIC DNA]</scope>
    <source>
        <strain evidence="3">JCM 3369</strain>
    </source>
</reference>
<protein>
    <submittedName>
        <fullName evidence="2">FAD-dependent oxidoreductase</fullName>
    </submittedName>
</protein>
<comment type="caution">
    <text evidence="2">The sequence shown here is derived from an EMBL/GenBank/DDBJ whole genome shotgun (WGS) entry which is preliminary data.</text>
</comment>
<dbReference type="Proteomes" id="UP001596380">
    <property type="component" value="Unassembled WGS sequence"/>
</dbReference>
<keyword evidence="3" id="KW-1185">Reference proteome</keyword>
<dbReference type="RefSeq" id="WP_160822690.1">
    <property type="nucleotide sequence ID" value="NZ_JBHSXS010000012.1"/>
</dbReference>
<evidence type="ECO:0000313" key="2">
    <source>
        <dbReference type="EMBL" id="MFC6882223.1"/>
    </source>
</evidence>
<dbReference type="InterPro" id="IPR036188">
    <property type="entry name" value="FAD/NAD-bd_sf"/>
</dbReference>
<sequence>MRIGIAGAGIAGLAVAWLLEDDHECVVLESRDRIGGHARSVPIWLNGKQVSIELGSQDISADVFPLHRRLLELLGYPGEQIRPIPASLSVRRSGAVEPFLVTPADGPTEHPRSTVLGPAWEALGCFLEHALDRYESGDDWDVPLADLVEPLPVPDDLKRDLLYARPASLFCCDIEQVKELSARVATHFYVAASGEARWQQLASGLESSAWALAAGSPRARIKTGAALREARRAGERFELADAAGERHTVDRLVLAVPPPAAGDLLAPLAGTGDLRAAMASFRPVRAAYALHLDPLYMPPDPAHWASSNLVTDGVSCETSDWLGPVHGVDVFKSQIVKRDRLPRRLLHRADFQHFLITPATVRARRRLESAQGAGGLYFAGNHTNGVTSQESALLSAVEVARRISPDSARLRSLLAGQ</sequence>